<evidence type="ECO:0008006" key="5">
    <source>
        <dbReference type="Google" id="ProtNLM"/>
    </source>
</evidence>
<dbReference type="OrthoDB" id="744564at2759"/>
<dbReference type="Pfam" id="PF14764">
    <property type="entry name" value="SPG48"/>
    <property type="match status" value="1"/>
</dbReference>
<proteinExistence type="predicted"/>
<dbReference type="PANTHER" id="PTHR47885">
    <property type="entry name" value="AP-5 COMPLEX SUBUNIT ZETA-1"/>
    <property type="match status" value="1"/>
</dbReference>
<feature type="domain" description="AP-5 complex subunit zeta-1 ARM repeats" evidence="1">
    <location>
        <begin position="35"/>
        <end position="161"/>
    </location>
</feature>
<name>A0A8T0Q266_PANVG</name>
<dbReference type="InterPro" id="IPR016024">
    <property type="entry name" value="ARM-type_fold"/>
</dbReference>
<feature type="domain" description="AP-5 complex subunit zeta-1 C-terminal TPR" evidence="2">
    <location>
        <begin position="174"/>
        <end position="523"/>
    </location>
</feature>
<gene>
    <name evidence="3" type="ORF">PVAP13_7NG364800</name>
</gene>
<dbReference type="AlphaFoldDB" id="A0A8T0Q266"/>
<protein>
    <recommendedName>
        <fullName evidence="5">AP-5 complex subunit zeta-1</fullName>
    </recommendedName>
</protein>
<dbReference type="InterPro" id="IPR055450">
    <property type="entry name" value="AP5Z1_ARM"/>
</dbReference>
<keyword evidence="4" id="KW-1185">Reference proteome</keyword>
<comment type="caution">
    <text evidence="3">The sequence shown here is derived from an EMBL/GenBank/DDBJ whole genome shotgun (WGS) entry which is preliminary data.</text>
</comment>
<dbReference type="EMBL" id="CM029050">
    <property type="protein sequence ID" value="KAG2568977.1"/>
    <property type="molecule type" value="Genomic_DNA"/>
</dbReference>
<evidence type="ECO:0000259" key="1">
    <source>
        <dbReference type="Pfam" id="PF14764"/>
    </source>
</evidence>
<sequence length="572" mass="62305">MASPELGGGAGSYDFHLRSLSAASRDSAAAADPASDPNLLQSVRRVCEMCREAKDARDEMVARAFPVMSKLFQRCAAAPIQAVASTGVLLLTILQFFLDFGEAVLHDADGSLKIFFRSCLSREFADPVVAERTLEFLVANKTKILSSFPTLIPQFYPLLLKLIASNGERLEKKFLEMLPLMMSAGSFLPLFLSLMDLPMLVVALEKVERSSGTLIGSSIATIQKSAAPEMLLALMDEAYTGSTIEDSRGNSGSDDSSPLDLADPMFLDLLKDENDGIAAKHWISPTVSSTLQAAVNSPQSDRLKQSLEMAPRFLSLYFAIALRDVNDSLLCALIPVVMSRYAAMFPDKVFSFEVRKRLSDFILAAFQRSPDIIAVLKKPITDRLGEAHDNPAKTELALHLCWAIGEHGAGGVNRKDVARELFENLELLLYENLATSRLGLSQEPGFDSMGASSRKSSQARLLCFVVTAIAKLATCHSELLPRARVSLAKVARSRTSDRRVWQRACDYLGLMNEPAICLSVLGSSTAQGNGPGIVNWCEGGTKMVAHVPFYLLAEQKGPPFHDFSFADLLPAE</sequence>
<dbReference type="InterPro" id="IPR011989">
    <property type="entry name" value="ARM-like"/>
</dbReference>
<dbReference type="Gene3D" id="1.25.10.10">
    <property type="entry name" value="Leucine-rich Repeat Variant"/>
    <property type="match status" value="1"/>
</dbReference>
<dbReference type="Pfam" id="PF25154">
    <property type="entry name" value="TPR_AP5Z1_C"/>
    <property type="match status" value="1"/>
</dbReference>
<dbReference type="SUPFAM" id="SSF48371">
    <property type="entry name" value="ARM repeat"/>
    <property type="match status" value="1"/>
</dbReference>
<dbReference type="Proteomes" id="UP000823388">
    <property type="component" value="Chromosome 7N"/>
</dbReference>
<evidence type="ECO:0000313" key="3">
    <source>
        <dbReference type="EMBL" id="KAG2568977.1"/>
    </source>
</evidence>
<accession>A0A8T0Q266</accession>
<evidence type="ECO:0000259" key="2">
    <source>
        <dbReference type="Pfam" id="PF25154"/>
    </source>
</evidence>
<evidence type="ECO:0000313" key="4">
    <source>
        <dbReference type="Proteomes" id="UP000823388"/>
    </source>
</evidence>
<dbReference type="PANTHER" id="PTHR47885:SF1">
    <property type="entry name" value="AP-5 COMPLEX SUBUNIT ZETA-1"/>
    <property type="match status" value="1"/>
</dbReference>
<reference evidence="3" key="1">
    <citation type="submission" date="2020-05" db="EMBL/GenBank/DDBJ databases">
        <title>WGS assembly of Panicum virgatum.</title>
        <authorList>
            <person name="Lovell J.T."/>
            <person name="Jenkins J."/>
            <person name="Shu S."/>
            <person name="Juenger T.E."/>
            <person name="Schmutz J."/>
        </authorList>
    </citation>
    <scope>NUCLEOTIDE SEQUENCE</scope>
    <source>
        <strain evidence="3">AP13</strain>
    </source>
</reference>
<dbReference type="InterPro" id="IPR056856">
    <property type="entry name" value="TPR_AP5Z1_C"/>
</dbReference>
<organism evidence="3 4">
    <name type="scientific">Panicum virgatum</name>
    <name type="common">Blackwell switchgrass</name>
    <dbReference type="NCBI Taxonomy" id="38727"/>
    <lineage>
        <taxon>Eukaryota</taxon>
        <taxon>Viridiplantae</taxon>
        <taxon>Streptophyta</taxon>
        <taxon>Embryophyta</taxon>
        <taxon>Tracheophyta</taxon>
        <taxon>Spermatophyta</taxon>
        <taxon>Magnoliopsida</taxon>
        <taxon>Liliopsida</taxon>
        <taxon>Poales</taxon>
        <taxon>Poaceae</taxon>
        <taxon>PACMAD clade</taxon>
        <taxon>Panicoideae</taxon>
        <taxon>Panicodae</taxon>
        <taxon>Paniceae</taxon>
        <taxon>Panicinae</taxon>
        <taxon>Panicum</taxon>
        <taxon>Panicum sect. Hiantes</taxon>
    </lineage>
</organism>